<organism evidence="2 3">
    <name type="scientific">Takifugu flavidus</name>
    <name type="common">sansaifugu</name>
    <dbReference type="NCBI Taxonomy" id="433684"/>
    <lineage>
        <taxon>Eukaryota</taxon>
        <taxon>Metazoa</taxon>
        <taxon>Chordata</taxon>
        <taxon>Craniata</taxon>
        <taxon>Vertebrata</taxon>
        <taxon>Euteleostomi</taxon>
        <taxon>Actinopterygii</taxon>
        <taxon>Neopterygii</taxon>
        <taxon>Teleostei</taxon>
        <taxon>Neoteleostei</taxon>
        <taxon>Acanthomorphata</taxon>
        <taxon>Eupercaria</taxon>
        <taxon>Tetraodontiformes</taxon>
        <taxon>Tetradontoidea</taxon>
        <taxon>Tetraodontidae</taxon>
        <taxon>Takifugu</taxon>
    </lineage>
</organism>
<gene>
    <name evidence="2" type="ORF">D4764_04G0011780</name>
</gene>
<dbReference type="EMBL" id="RHFK02000017">
    <property type="protein sequence ID" value="TWW62531.1"/>
    <property type="molecule type" value="Genomic_DNA"/>
</dbReference>
<reference evidence="2 3" key="1">
    <citation type="submission" date="2019-04" db="EMBL/GenBank/DDBJ databases">
        <title>Chromosome genome assembly for Takifugu flavidus.</title>
        <authorList>
            <person name="Xiao S."/>
        </authorList>
    </citation>
    <scope>NUCLEOTIDE SEQUENCE [LARGE SCALE GENOMIC DNA]</scope>
    <source>
        <strain evidence="2">HTHZ2018</strain>
        <tissue evidence="2">Muscle</tissue>
    </source>
</reference>
<proteinExistence type="predicted"/>
<evidence type="ECO:0000313" key="2">
    <source>
        <dbReference type="EMBL" id="TWW62531.1"/>
    </source>
</evidence>
<comment type="caution">
    <text evidence="2">The sequence shown here is derived from an EMBL/GenBank/DDBJ whole genome shotgun (WGS) entry which is preliminary data.</text>
</comment>
<dbReference type="AlphaFoldDB" id="A0A5C6N8B3"/>
<accession>A0A5C6N8B3</accession>
<name>A0A5C6N8B3_9TELE</name>
<feature type="compositionally biased region" description="Basic and acidic residues" evidence="1">
    <location>
        <begin position="1"/>
        <end position="11"/>
    </location>
</feature>
<protein>
    <submittedName>
        <fullName evidence="2">Uncharacterized protein</fullName>
    </submittedName>
</protein>
<feature type="region of interest" description="Disordered" evidence="1">
    <location>
        <begin position="1"/>
        <end position="83"/>
    </location>
</feature>
<evidence type="ECO:0000313" key="3">
    <source>
        <dbReference type="Proteomes" id="UP000324091"/>
    </source>
</evidence>
<keyword evidence="3" id="KW-1185">Reference proteome</keyword>
<dbReference type="Proteomes" id="UP000324091">
    <property type="component" value="Chromosome 4"/>
</dbReference>
<evidence type="ECO:0000256" key="1">
    <source>
        <dbReference type="SAM" id="MobiDB-lite"/>
    </source>
</evidence>
<sequence>MDDNCPRRDSGAVHPRRGSAAADLGSHRSAQDGEALEGFPIRESEAAPARLAAARRMERRNSATQGSHQRHMPIEPLKMPIPRKTKEKIGTLFGGNARIRARNLL</sequence>